<gene>
    <name evidence="3" type="ORF">CFR80_15185</name>
</gene>
<feature type="coiled-coil region" evidence="1">
    <location>
        <begin position="59"/>
        <end position="86"/>
    </location>
</feature>
<keyword evidence="2" id="KW-0812">Transmembrane</keyword>
<name>A0A318QJZ6_9PROT</name>
<accession>A0A318QJZ6</accession>
<proteinExistence type="predicted"/>
<feature type="transmembrane region" description="Helical" evidence="2">
    <location>
        <begin position="116"/>
        <end position="137"/>
    </location>
</feature>
<evidence type="ECO:0000256" key="2">
    <source>
        <dbReference type="SAM" id="Phobius"/>
    </source>
</evidence>
<keyword evidence="1" id="KW-0175">Coiled coil</keyword>
<protein>
    <recommendedName>
        <fullName evidence="5">Conjugal transfer protein TraM</fullName>
    </recommendedName>
</protein>
<sequence length="142" mass="15362">MSSGSPDKQDGNGLDTEAILGLLANKGILIEKDDPVFKVLLANKEILQAYVAGVEASYIRATNRMKSNATKAIIEAEQQAKEAINNAGASLVRNAASDLIAVLRQEIEPVTKPLQWMPYALVILCALNCIEFLLLLYRSFGG</sequence>
<dbReference type="AlphaFoldDB" id="A0A318QJZ6"/>
<evidence type="ECO:0000313" key="4">
    <source>
        <dbReference type="Proteomes" id="UP000247417"/>
    </source>
</evidence>
<dbReference type="EMBL" id="NKTX01000072">
    <property type="protein sequence ID" value="PYD79385.1"/>
    <property type="molecule type" value="Genomic_DNA"/>
</dbReference>
<dbReference type="RefSeq" id="WP_019086610.1">
    <property type="nucleotide sequence ID" value="NZ_NKTX01000072.1"/>
</dbReference>
<dbReference type="Proteomes" id="UP000247417">
    <property type="component" value="Unassembled WGS sequence"/>
</dbReference>
<comment type="caution">
    <text evidence="3">The sequence shown here is derived from an EMBL/GenBank/DDBJ whole genome shotgun (WGS) entry which is preliminary data.</text>
</comment>
<evidence type="ECO:0000256" key="1">
    <source>
        <dbReference type="SAM" id="Coils"/>
    </source>
</evidence>
<keyword evidence="2" id="KW-0472">Membrane</keyword>
<evidence type="ECO:0008006" key="5">
    <source>
        <dbReference type="Google" id="ProtNLM"/>
    </source>
</evidence>
<organism evidence="3 4">
    <name type="scientific">Komagataeibacter oboediens</name>
    <dbReference type="NCBI Taxonomy" id="65958"/>
    <lineage>
        <taxon>Bacteria</taxon>
        <taxon>Pseudomonadati</taxon>
        <taxon>Pseudomonadota</taxon>
        <taxon>Alphaproteobacteria</taxon>
        <taxon>Acetobacterales</taxon>
        <taxon>Acetobacteraceae</taxon>
        <taxon>Komagataeibacter</taxon>
    </lineage>
</organism>
<keyword evidence="2" id="KW-1133">Transmembrane helix</keyword>
<reference evidence="3 4" key="1">
    <citation type="submission" date="2017-07" db="EMBL/GenBank/DDBJ databases">
        <title>A draft genome sequence of Komagataeibacter oboediens LMG 18849.</title>
        <authorList>
            <person name="Skraban J."/>
            <person name="Cleenwerck I."/>
            <person name="Vandamme P."/>
            <person name="Trcek J."/>
        </authorList>
    </citation>
    <scope>NUCLEOTIDE SEQUENCE [LARGE SCALE GENOMIC DNA]</scope>
    <source>
        <strain evidence="3 4">LMG 18849</strain>
    </source>
</reference>
<evidence type="ECO:0000313" key="3">
    <source>
        <dbReference type="EMBL" id="PYD79385.1"/>
    </source>
</evidence>